<evidence type="ECO:0000259" key="11">
    <source>
        <dbReference type="PROSITE" id="PS50013"/>
    </source>
</evidence>
<accession>A0A4U8UMS0</accession>
<feature type="compositionally biased region" description="Basic and acidic residues" evidence="10">
    <location>
        <begin position="559"/>
        <end position="573"/>
    </location>
</feature>
<dbReference type="GO" id="GO:0008168">
    <property type="term" value="F:methyltransferase activity"/>
    <property type="evidence" value="ECO:0007669"/>
    <property type="project" value="UniProtKB-KW"/>
</dbReference>
<evidence type="ECO:0000256" key="8">
    <source>
        <dbReference type="ARBA" id="ARBA00023328"/>
    </source>
</evidence>
<sequence length="1482" mass="165298">MHIDPSAVDLTPIEVSEEASTSTIHKKTVIAIKGRRNVPVFRNMRRSERDSVLASRNASGDAKPLMTFLNVASTSRQPSQDETPLVEEVVQSKKLAFSKPRGRSVVPSRRFKNGEQNVIQRRSESLAAAKKLLSKANMSSQHVVATAPGRPKVQASQLPQSSGLSEPISDVQASDEAAPFEAHAQVQPESVSPASEPMEVPAKVFKEQLSEAFLPAYWELETSAGLEESPRNDQDVIITEDVENENAVGTRDEKTLDVPQPSMSRDKLAEILSTSSSIDTVCETSDLRIPAYWELEKTPMPSPALDQSQGDQQDNAAVIQDTEAETVVATEDGEPERETLLMTSSEDEESKQNQKDDAAAITNVELEAFVATEDADIEDAPQLSLSQDEEIQTLSATSIIEDASETSGSCFSAEPDLETSPTSSIERKESAQGVKAKSVVSSEDANIQDASQSSLCQEEEMQILSATSIVEATSETFESRLPTQPELQTLPMASAEDEESKQNEEDDATVIQSTEAEFVVGPLNEKILDVPPSPMSEVEAATSSTNGACQATEQSRLLAEAEREDSPKLERSRTPTAEPMKIEDAPEMSLPSTSEYKVSKKCGRMRTTEDTAPAIPGVHSRIAACPCHEPVRIRARKTTSETPQRSGEEAKEEVKRAISVKSEEKGAQQLELNPVSESSSIGQAESSEFNHQAYAISDSHDEPGSSNRLDEGASSSKSSHYSQIPDQDEPPRKKKPGKRHLRRPNADENAEATPFERAVRTYHRTPLDEAAKEAAAKECAKQILVSYGCDPEGVMTELDKTGFPATLRLAIRGASMPVMNSLREKRRKNPVPVKPVSPRLLDSMPVHRNKVCDVIATLHAMSNGNSILTNEKIEVVSYPATKAERRKMQGMEKRLKRIDSKLFKCPRRVIPTFIEYMGEMEERKEREKFFIESGERLREEELERRRQEEQRKAELMEQRWRDEEAFKAMVESGAVDLDRPSTSGIVVQADVDGTMKRAEKVASKTKDVQEVVEDTKEASTSTTATEKTQKPQASQEAPAEASGKPEKTDEEADAESDGDGGESSDSDDEERPFNWETEEKKYKARFIVQYGRPGNFVLRSTTSIKNPFKIHPKLPALFSDDKKPSSDDGVYESERILMKRMHEGNEEFYVKWVDWPMDTSTWEVKSALRGSGALSAEFQLREEVVNEICKLYAYKRPTWTEKDYNRPDLRKLIAFERRVDLIRKDYGQPKLFIENIHDDQGPPNFQFVLENLFSEKAMRHMVAYHAHAHMNHCKCTTGRGCQKNRVKTATGYTNKGKAITRNVFRTMKADMAFIFHECNVGCSCFHIPCHNRMVQKGRNMYLMLFKTQDRGWGVFATQKIKAGEFVCEYVGLVKKLEEIRDTSYSFDMDGYGAENVELSIDAAVYGNEARFVNHSCAPNLVAASVRVEYDTEKYHRIAYIAKKDIAKGEELLINYYPNGLTKTKKSKKCLCGADKGICQNYI</sequence>
<keyword evidence="6" id="KW-0479">Metal-binding</keyword>
<gene>
    <name evidence="13" type="ORF">L596_001618</name>
</gene>
<evidence type="ECO:0000256" key="9">
    <source>
        <dbReference type="SAM" id="Coils"/>
    </source>
</evidence>
<feature type="region of interest" description="Disordered" evidence="10">
    <location>
        <begin position="394"/>
        <end position="455"/>
    </location>
</feature>
<dbReference type="GO" id="GO:0000775">
    <property type="term" value="C:chromosome, centromeric region"/>
    <property type="evidence" value="ECO:0007669"/>
    <property type="project" value="UniProtKB-SubCell"/>
</dbReference>
<dbReference type="EMBL" id="CM016762">
    <property type="protein sequence ID" value="TMS33939.1"/>
    <property type="molecule type" value="Genomic_DNA"/>
</dbReference>
<evidence type="ECO:0000256" key="3">
    <source>
        <dbReference type="ARBA" id="ARBA00022603"/>
    </source>
</evidence>
<evidence type="ECO:0000256" key="7">
    <source>
        <dbReference type="ARBA" id="ARBA00022833"/>
    </source>
</evidence>
<dbReference type="InterPro" id="IPR000953">
    <property type="entry name" value="Chromo/chromo_shadow_dom"/>
</dbReference>
<feature type="compositionally biased region" description="Acidic residues" evidence="10">
    <location>
        <begin position="1048"/>
        <end position="1070"/>
    </location>
</feature>
<dbReference type="SMART" id="SM00298">
    <property type="entry name" value="CHROMO"/>
    <property type="match status" value="1"/>
</dbReference>
<dbReference type="InterPro" id="IPR001214">
    <property type="entry name" value="SET_dom"/>
</dbReference>
<keyword evidence="8" id="KW-0137">Centromere</keyword>
<dbReference type="InterPro" id="IPR050973">
    <property type="entry name" value="H3K9_Histone-Lys_N-MTase"/>
</dbReference>
<feature type="compositionally biased region" description="Polar residues" evidence="10">
    <location>
        <begin position="305"/>
        <end position="315"/>
    </location>
</feature>
<keyword evidence="4" id="KW-0808">Transferase</keyword>
<feature type="domain" description="SET" evidence="12">
    <location>
        <begin position="1338"/>
        <end position="1456"/>
    </location>
</feature>
<feature type="region of interest" description="Disordered" evidence="10">
    <location>
        <begin position="140"/>
        <end position="197"/>
    </location>
</feature>
<dbReference type="PANTHER" id="PTHR46223">
    <property type="entry name" value="HISTONE-LYSINE N-METHYLTRANSFERASE SUV39H"/>
    <property type="match status" value="1"/>
</dbReference>
<name>A0A4U8UMS0_STECR</name>
<dbReference type="Proteomes" id="UP000298663">
    <property type="component" value="Chromosome X"/>
</dbReference>
<dbReference type="Gene3D" id="2.170.270.10">
    <property type="entry name" value="SET domain"/>
    <property type="match status" value="1"/>
</dbReference>
<dbReference type="SUPFAM" id="SSF82199">
    <property type="entry name" value="SET domain"/>
    <property type="match status" value="1"/>
</dbReference>
<keyword evidence="5" id="KW-0949">S-adenosyl-L-methionine</keyword>
<feature type="compositionally biased region" description="Polar residues" evidence="10">
    <location>
        <begin position="154"/>
        <end position="164"/>
    </location>
</feature>
<dbReference type="Pfam" id="PF00385">
    <property type="entry name" value="Chromo"/>
    <property type="match status" value="1"/>
</dbReference>
<comment type="caution">
    <text evidence="13">The sequence shown here is derived from an EMBL/GenBank/DDBJ whole genome shotgun (WGS) entry which is preliminary data.</text>
</comment>
<evidence type="ECO:0000313" key="14">
    <source>
        <dbReference type="Proteomes" id="UP000298663"/>
    </source>
</evidence>
<dbReference type="EMBL" id="AZBU02000001">
    <property type="protein sequence ID" value="TMS33939.1"/>
    <property type="molecule type" value="Genomic_DNA"/>
</dbReference>
<dbReference type="PANTHER" id="PTHR46223:SF3">
    <property type="entry name" value="HISTONE-LYSINE N-METHYLTRANSFERASE SET-23"/>
    <property type="match status" value="1"/>
</dbReference>
<feature type="compositionally biased region" description="Basic and acidic residues" evidence="10">
    <location>
        <begin position="646"/>
        <end position="666"/>
    </location>
</feature>
<dbReference type="GO" id="GO:0032259">
    <property type="term" value="P:methylation"/>
    <property type="evidence" value="ECO:0007669"/>
    <property type="project" value="UniProtKB-KW"/>
</dbReference>
<feature type="compositionally biased region" description="Low complexity" evidence="10">
    <location>
        <begin position="676"/>
        <end position="687"/>
    </location>
</feature>
<dbReference type="InterPro" id="IPR016197">
    <property type="entry name" value="Chromo-like_dom_sf"/>
</dbReference>
<keyword evidence="14" id="KW-1185">Reference proteome</keyword>
<dbReference type="SMART" id="SM00317">
    <property type="entry name" value="SET"/>
    <property type="match status" value="1"/>
</dbReference>
<dbReference type="SUPFAM" id="SSF54160">
    <property type="entry name" value="Chromo domain-like"/>
    <property type="match status" value="1"/>
</dbReference>
<feature type="compositionally biased region" description="Basic and acidic residues" evidence="10">
    <location>
        <begin position="698"/>
        <end position="711"/>
    </location>
</feature>
<dbReference type="Gene3D" id="2.40.50.40">
    <property type="match status" value="1"/>
</dbReference>
<comment type="subcellular location">
    <subcellularLocation>
        <location evidence="1">Chromosome</location>
        <location evidence="1">Centromere</location>
    </subcellularLocation>
</comment>
<evidence type="ECO:0000256" key="1">
    <source>
        <dbReference type="ARBA" id="ARBA00004584"/>
    </source>
</evidence>
<keyword evidence="2" id="KW-0158">Chromosome</keyword>
<evidence type="ECO:0000256" key="2">
    <source>
        <dbReference type="ARBA" id="ARBA00022454"/>
    </source>
</evidence>
<evidence type="ECO:0000259" key="12">
    <source>
        <dbReference type="PROSITE" id="PS50280"/>
    </source>
</evidence>
<feature type="compositionally biased region" description="Polar residues" evidence="10">
    <location>
        <begin position="713"/>
        <end position="725"/>
    </location>
</feature>
<feature type="region of interest" description="Disordered" evidence="10">
    <location>
        <begin position="557"/>
        <end position="604"/>
    </location>
</feature>
<feature type="coiled-coil region" evidence="9">
    <location>
        <begin position="931"/>
        <end position="959"/>
    </location>
</feature>
<feature type="region of interest" description="Disordered" evidence="10">
    <location>
        <begin position="627"/>
        <end position="759"/>
    </location>
</feature>
<dbReference type="Pfam" id="PF00856">
    <property type="entry name" value="SET"/>
    <property type="match status" value="1"/>
</dbReference>
<feature type="region of interest" description="Disordered" evidence="10">
    <location>
        <begin position="1000"/>
        <end position="1076"/>
    </location>
</feature>
<feature type="domain" description="Chromo" evidence="11">
    <location>
        <begin position="1131"/>
        <end position="1190"/>
    </location>
</feature>
<organism evidence="13 14">
    <name type="scientific">Steinernema carpocapsae</name>
    <name type="common">Entomopathogenic nematode</name>
    <dbReference type="NCBI Taxonomy" id="34508"/>
    <lineage>
        <taxon>Eukaryota</taxon>
        <taxon>Metazoa</taxon>
        <taxon>Ecdysozoa</taxon>
        <taxon>Nematoda</taxon>
        <taxon>Chromadorea</taxon>
        <taxon>Rhabditida</taxon>
        <taxon>Tylenchina</taxon>
        <taxon>Panagrolaimomorpha</taxon>
        <taxon>Strongyloidoidea</taxon>
        <taxon>Steinernematidae</taxon>
        <taxon>Steinernema</taxon>
    </lineage>
</organism>
<feature type="compositionally biased region" description="Basic residues" evidence="10">
    <location>
        <begin position="732"/>
        <end position="743"/>
    </location>
</feature>
<reference evidence="13 14" key="1">
    <citation type="journal article" date="2015" name="Genome Biol.">
        <title>Comparative genomics of Steinernema reveals deeply conserved gene regulatory networks.</title>
        <authorList>
            <person name="Dillman A.R."/>
            <person name="Macchietto M."/>
            <person name="Porter C.F."/>
            <person name="Rogers A."/>
            <person name="Williams B."/>
            <person name="Antoshechkin I."/>
            <person name="Lee M.M."/>
            <person name="Goodwin Z."/>
            <person name="Lu X."/>
            <person name="Lewis E.E."/>
            <person name="Goodrich-Blair H."/>
            <person name="Stock S.P."/>
            <person name="Adams B.J."/>
            <person name="Sternberg P.W."/>
            <person name="Mortazavi A."/>
        </authorList>
    </citation>
    <scope>NUCLEOTIDE SEQUENCE [LARGE SCALE GENOMIC DNA]</scope>
    <source>
        <strain evidence="13 14">ALL</strain>
    </source>
</reference>
<evidence type="ECO:0000256" key="4">
    <source>
        <dbReference type="ARBA" id="ARBA00022679"/>
    </source>
</evidence>
<keyword evidence="9" id="KW-0175">Coiled coil</keyword>
<feature type="region of interest" description="Disordered" evidence="10">
    <location>
        <begin position="241"/>
        <end position="262"/>
    </location>
</feature>
<evidence type="ECO:0000256" key="6">
    <source>
        <dbReference type="ARBA" id="ARBA00022723"/>
    </source>
</evidence>
<dbReference type="InterPro" id="IPR046341">
    <property type="entry name" value="SET_dom_sf"/>
</dbReference>
<feature type="compositionally biased region" description="Polar residues" evidence="10">
    <location>
        <begin position="439"/>
        <end position="455"/>
    </location>
</feature>
<evidence type="ECO:0000256" key="10">
    <source>
        <dbReference type="SAM" id="MobiDB-lite"/>
    </source>
</evidence>
<reference evidence="13 14" key="2">
    <citation type="journal article" date="2019" name="G3 (Bethesda)">
        <title>Hybrid Assembly of the Genome of the Entomopathogenic Nematode Steinernema carpocapsae Identifies the X-Chromosome.</title>
        <authorList>
            <person name="Serra L."/>
            <person name="Macchietto M."/>
            <person name="Macias-Munoz A."/>
            <person name="McGill C.J."/>
            <person name="Rodriguez I.M."/>
            <person name="Rodriguez B."/>
            <person name="Murad R."/>
            <person name="Mortazavi A."/>
        </authorList>
    </citation>
    <scope>NUCLEOTIDE SEQUENCE [LARGE SCALE GENOMIC DNA]</scope>
    <source>
        <strain evidence="13 14">ALL</strain>
    </source>
</reference>
<evidence type="ECO:0000313" key="13">
    <source>
        <dbReference type="EMBL" id="TMS33939.1"/>
    </source>
</evidence>
<protein>
    <recommendedName>
        <fullName evidence="15">Histone-lysine N-methyltransferase</fullName>
    </recommendedName>
</protein>
<dbReference type="InterPro" id="IPR023780">
    <property type="entry name" value="Chromo_domain"/>
</dbReference>
<feature type="compositionally biased region" description="Basic and acidic residues" evidence="10">
    <location>
        <begin position="1000"/>
        <end position="1017"/>
    </location>
</feature>
<keyword evidence="7" id="KW-0862">Zinc</keyword>
<proteinExistence type="predicted"/>
<evidence type="ECO:0000256" key="5">
    <source>
        <dbReference type="ARBA" id="ARBA00022691"/>
    </source>
</evidence>
<evidence type="ECO:0008006" key="15">
    <source>
        <dbReference type="Google" id="ProtNLM"/>
    </source>
</evidence>
<keyword evidence="3" id="KW-0489">Methyltransferase</keyword>
<dbReference type="OrthoDB" id="5792673at2759"/>
<dbReference type="PROSITE" id="PS50013">
    <property type="entry name" value="CHROMO_2"/>
    <property type="match status" value="1"/>
</dbReference>
<dbReference type="GO" id="GO:0046872">
    <property type="term" value="F:metal ion binding"/>
    <property type="evidence" value="ECO:0007669"/>
    <property type="project" value="UniProtKB-KW"/>
</dbReference>
<dbReference type="CDD" id="cd00024">
    <property type="entry name" value="CD_CSD"/>
    <property type="match status" value="1"/>
</dbReference>
<dbReference type="PROSITE" id="PS50280">
    <property type="entry name" value="SET"/>
    <property type="match status" value="1"/>
</dbReference>
<feature type="region of interest" description="Disordered" evidence="10">
    <location>
        <begin position="300"/>
        <end position="359"/>
    </location>
</feature>